<evidence type="ECO:0000256" key="7">
    <source>
        <dbReference type="SAM" id="MobiDB-lite"/>
    </source>
</evidence>
<feature type="transmembrane region" description="Helical" evidence="8">
    <location>
        <begin position="434"/>
        <end position="454"/>
    </location>
</feature>
<feature type="transmembrane region" description="Helical" evidence="8">
    <location>
        <begin position="474"/>
        <end position="496"/>
    </location>
</feature>
<dbReference type="InterPro" id="IPR001734">
    <property type="entry name" value="Na/solute_symporter"/>
</dbReference>
<feature type="transmembrane region" description="Helical" evidence="8">
    <location>
        <begin position="331"/>
        <end position="355"/>
    </location>
</feature>
<keyword evidence="5 8" id="KW-1133">Transmembrane helix</keyword>
<feature type="transmembrane region" description="Helical" evidence="8">
    <location>
        <begin position="47"/>
        <end position="70"/>
    </location>
</feature>
<dbReference type="CDD" id="cd10322">
    <property type="entry name" value="SLC5sbd"/>
    <property type="match status" value="1"/>
</dbReference>
<dbReference type="AlphaFoldDB" id="T1AQR9"/>
<dbReference type="EMBL" id="AUZY01010593">
    <property type="protein sequence ID" value="EQD38207.1"/>
    <property type="molecule type" value="Genomic_DNA"/>
</dbReference>
<evidence type="ECO:0000313" key="9">
    <source>
        <dbReference type="EMBL" id="EQD38207.1"/>
    </source>
</evidence>
<dbReference type="GO" id="GO:0005886">
    <property type="term" value="C:plasma membrane"/>
    <property type="evidence" value="ECO:0007669"/>
    <property type="project" value="TreeGrafter"/>
</dbReference>
<comment type="similarity">
    <text evidence="2">Belongs to the sodium:solute symporter (SSF) (TC 2.A.21) family.</text>
</comment>
<evidence type="ECO:0000256" key="1">
    <source>
        <dbReference type="ARBA" id="ARBA00004141"/>
    </source>
</evidence>
<feature type="transmembrane region" description="Helical" evidence="8">
    <location>
        <begin position="76"/>
        <end position="101"/>
    </location>
</feature>
<protein>
    <submittedName>
        <fullName evidence="10">Sodium/proline symporter</fullName>
    </submittedName>
</protein>
<dbReference type="InterPro" id="IPR038377">
    <property type="entry name" value="Na/Glc_symporter_sf"/>
</dbReference>
<evidence type="ECO:0000313" key="10">
    <source>
        <dbReference type="EMBL" id="EQD58893.1"/>
    </source>
</evidence>
<keyword evidence="4 8" id="KW-0812">Transmembrane</keyword>
<evidence type="ECO:0000256" key="4">
    <source>
        <dbReference type="ARBA" id="ARBA00022692"/>
    </source>
</evidence>
<evidence type="ECO:0000256" key="3">
    <source>
        <dbReference type="ARBA" id="ARBA00022448"/>
    </source>
</evidence>
<organism evidence="10">
    <name type="scientific">mine drainage metagenome</name>
    <dbReference type="NCBI Taxonomy" id="410659"/>
    <lineage>
        <taxon>unclassified sequences</taxon>
        <taxon>metagenomes</taxon>
        <taxon>ecological metagenomes</taxon>
    </lineage>
</organism>
<gene>
    <name evidence="9" type="ORF">B1B_15923</name>
    <name evidence="10" type="ORF">B2A_04196</name>
</gene>
<comment type="subcellular location">
    <subcellularLocation>
        <location evidence="1">Membrane</location>
        <topology evidence="1">Multi-pass membrane protein</topology>
    </subcellularLocation>
</comment>
<feature type="transmembrane region" description="Helical" evidence="8">
    <location>
        <begin position="238"/>
        <end position="256"/>
    </location>
</feature>
<accession>T1AQR9</accession>
<evidence type="ECO:0000256" key="8">
    <source>
        <dbReference type="SAM" id="Phobius"/>
    </source>
</evidence>
<feature type="transmembrane region" description="Helical" evidence="8">
    <location>
        <begin position="409"/>
        <end position="427"/>
    </location>
</feature>
<reference evidence="10" key="1">
    <citation type="submission" date="2013-08" db="EMBL/GenBank/DDBJ databases">
        <authorList>
            <person name="Mendez C."/>
            <person name="Richter M."/>
            <person name="Ferrer M."/>
            <person name="Sanchez J."/>
        </authorList>
    </citation>
    <scope>NUCLEOTIDE SEQUENCE</scope>
</reference>
<dbReference type="GO" id="GO:0022857">
    <property type="term" value="F:transmembrane transporter activity"/>
    <property type="evidence" value="ECO:0007669"/>
    <property type="project" value="InterPro"/>
</dbReference>
<feature type="transmembrane region" description="Helical" evidence="8">
    <location>
        <begin position="277"/>
        <end position="301"/>
    </location>
</feature>
<dbReference type="InterPro" id="IPR050277">
    <property type="entry name" value="Sodium:Solute_Symporter"/>
</dbReference>
<dbReference type="EMBL" id="AUZZ01002803">
    <property type="protein sequence ID" value="EQD58893.1"/>
    <property type="molecule type" value="Genomic_DNA"/>
</dbReference>
<comment type="caution">
    <text evidence="10">The sequence shown here is derived from an EMBL/GenBank/DDBJ whole genome shotgun (WGS) entry which is preliminary data.</text>
</comment>
<evidence type="ECO:0000256" key="5">
    <source>
        <dbReference type="ARBA" id="ARBA00022989"/>
    </source>
</evidence>
<dbReference type="NCBIfam" id="NF046076">
    <property type="entry name" value="monocarbox_MctP"/>
    <property type="match status" value="1"/>
</dbReference>
<proteinExistence type="inferred from homology"/>
<dbReference type="PROSITE" id="PS50283">
    <property type="entry name" value="NA_SOLUT_SYMP_3"/>
    <property type="match status" value="1"/>
</dbReference>
<evidence type="ECO:0000256" key="6">
    <source>
        <dbReference type="ARBA" id="ARBA00023136"/>
    </source>
</evidence>
<feature type="transmembrane region" description="Helical" evidence="8">
    <location>
        <begin position="6"/>
        <end position="26"/>
    </location>
</feature>
<keyword evidence="3" id="KW-0813">Transport</keyword>
<dbReference type="PANTHER" id="PTHR48086">
    <property type="entry name" value="SODIUM/PROLINE SYMPORTER-RELATED"/>
    <property type="match status" value="1"/>
</dbReference>
<feature type="transmembrane region" description="Helical" evidence="8">
    <location>
        <begin position="164"/>
        <end position="182"/>
    </location>
</feature>
<feature type="transmembrane region" description="Helical" evidence="8">
    <location>
        <begin position="122"/>
        <end position="144"/>
    </location>
</feature>
<dbReference type="PANTHER" id="PTHR48086:SF8">
    <property type="entry name" value="MONOCARBOXYLIC ACID PERMEASE"/>
    <property type="match status" value="1"/>
</dbReference>
<keyword evidence="6 8" id="KW-0472">Membrane</keyword>
<sequence length="529" mass="56459">MQWSTLIVFLVLFVLVTVLGFVAAHWRKGDLNLLHEWGLGGRRFGTLVTWFLMGGDLYTAYTFIAVPALVFGAGAIGFFAVPYTIIAYPIVFAVLPRLWYVAHKHNYVTGADFVRGRYDSPLLALLVALTGILATMPYIALQLVGMEVVISALGFPMSGWSADLPLIVAFVVLAAFTYTSGLRAPALIAIVKDSLVYITVIAAVVIIPMQLGGFGKIFAAVPTAKVLLAVPVGQSLGMYSAFATLALGSALALFVYPHVLTGVLSAKNPRTLTRNMAFLPAYSLVLGLLALLGFMALAAGVDKVPQYAPFFKQYANSFAVPALLMHSFPGWFVGVGFAAIVIGALVPAAIMSIAASNLWTRSIYRAYINPHCTEAQEASQAKLASLVVKFGALVFVLILPATYAIQFQLLGGIWIIQILPALVFGLYTRWFHRYALALGWLAGMGVGTAIAAHLKFASSIYPLHAFGYAIPGYAALYSLILNIAVAAVLTIVLRLLGVAGGQDQTVPGDYRAQPGHGANDSQLAAPPML</sequence>
<reference evidence="10" key="2">
    <citation type="journal article" date="2014" name="ISME J.">
        <title>Microbial stratification in low pH oxic and suboxic macroscopic growths along an acid mine drainage.</title>
        <authorList>
            <person name="Mendez-Garcia C."/>
            <person name="Mesa V."/>
            <person name="Sprenger R.R."/>
            <person name="Richter M."/>
            <person name="Diez M.S."/>
            <person name="Solano J."/>
            <person name="Bargiela R."/>
            <person name="Golyshina O.V."/>
            <person name="Manteca A."/>
            <person name="Ramos J.L."/>
            <person name="Gallego J.R."/>
            <person name="Llorente I."/>
            <person name="Martins Dos Santos V.A."/>
            <person name="Jensen O.N."/>
            <person name="Pelaez A.I."/>
            <person name="Sanchez J."/>
            <person name="Ferrer M."/>
        </authorList>
    </citation>
    <scope>NUCLEOTIDE SEQUENCE</scope>
</reference>
<feature type="transmembrane region" description="Helical" evidence="8">
    <location>
        <begin position="194"/>
        <end position="218"/>
    </location>
</feature>
<feature type="transmembrane region" description="Helical" evidence="8">
    <location>
        <begin position="383"/>
        <end position="403"/>
    </location>
</feature>
<dbReference type="Gene3D" id="1.20.1730.10">
    <property type="entry name" value="Sodium/glucose cotransporter"/>
    <property type="match status" value="1"/>
</dbReference>
<evidence type="ECO:0000256" key="2">
    <source>
        <dbReference type="ARBA" id="ARBA00006434"/>
    </source>
</evidence>
<feature type="region of interest" description="Disordered" evidence="7">
    <location>
        <begin position="509"/>
        <end position="529"/>
    </location>
</feature>
<name>T1AQR9_9ZZZZ</name>